<dbReference type="Proteomes" id="UP000008963">
    <property type="component" value="Chromosome"/>
</dbReference>
<dbReference type="SUPFAM" id="SSF53448">
    <property type="entry name" value="Nucleotide-diphospho-sugar transferases"/>
    <property type="match status" value="1"/>
</dbReference>
<reference evidence="5" key="1">
    <citation type="journal article" date="2013" name="ISME J.">
        <title>A small predatory core genome in the divergent marine Bacteriovorax marinus SJ and the terrestrial Bdellovibrio bacteriovorus.</title>
        <authorList>
            <person name="Crossman L.C."/>
            <person name="Chen H."/>
            <person name="Cerdeno-Tarraga A.M."/>
            <person name="Brooks K."/>
            <person name="Quail M.A."/>
            <person name="Pineiro S.A."/>
            <person name="Hobley L."/>
            <person name="Sockett R.E."/>
            <person name="Bentley S.D."/>
            <person name="Parkhill J."/>
            <person name="Williams H.N."/>
            <person name="Stine O.C."/>
        </authorList>
    </citation>
    <scope>NUCLEOTIDE SEQUENCE [LARGE SCALE GENOMIC DNA]</scope>
    <source>
        <strain evidence="5">ATCC BAA-682 / DSM 15412 / SJ</strain>
    </source>
</reference>
<dbReference type="InterPro" id="IPR003329">
    <property type="entry name" value="Cytidylyl_trans"/>
</dbReference>
<keyword evidence="1" id="KW-0808">Transferase</keyword>
<dbReference type="NCBIfam" id="TIGR00466">
    <property type="entry name" value="kdsB"/>
    <property type="match status" value="1"/>
</dbReference>
<dbReference type="eggNOG" id="COG1212">
    <property type="taxonomic scope" value="Bacteria"/>
</dbReference>
<keyword evidence="3" id="KW-0448">Lipopolysaccharide biosynthesis</keyword>
<dbReference type="OrthoDB" id="5295279at2"/>
<gene>
    <name evidence="4" type="ordered locus">BMS_2535</name>
</gene>
<dbReference type="STRING" id="862908.BMS_2535"/>
<organism evidence="4 5">
    <name type="scientific">Halobacteriovorax marinus (strain ATCC BAA-682 / DSM 15412 / SJ)</name>
    <name type="common">Bacteriovorax marinus</name>
    <dbReference type="NCBI Taxonomy" id="862908"/>
    <lineage>
        <taxon>Bacteria</taxon>
        <taxon>Pseudomonadati</taxon>
        <taxon>Bdellovibrionota</taxon>
        <taxon>Bacteriovoracia</taxon>
        <taxon>Bacteriovoracales</taxon>
        <taxon>Halobacteriovoraceae</taxon>
        <taxon>Halobacteriovorax</taxon>
    </lineage>
</organism>
<dbReference type="EMBL" id="FQ312005">
    <property type="protein sequence ID" value="CBW27325.1"/>
    <property type="molecule type" value="Genomic_DNA"/>
</dbReference>
<protein>
    <submittedName>
        <fullName evidence="4">3-deoxy-manno-octulosonate cytidylyltransferase</fullName>
    </submittedName>
</protein>
<keyword evidence="2 4" id="KW-0548">Nucleotidyltransferase</keyword>
<keyword evidence="5" id="KW-1185">Reference proteome</keyword>
<dbReference type="PANTHER" id="PTHR42866:SF2">
    <property type="entry name" value="3-DEOXY-MANNO-OCTULOSONATE CYTIDYLYLTRANSFERASE, MITOCHONDRIAL"/>
    <property type="match status" value="1"/>
</dbReference>
<evidence type="ECO:0000313" key="4">
    <source>
        <dbReference type="EMBL" id="CBW27325.1"/>
    </source>
</evidence>
<dbReference type="PANTHER" id="PTHR42866">
    <property type="entry name" value="3-DEOXY-MANNO-OCTULOSONATE CYTIDYLYLTRANSFERASE"/>
    <property type="match status" value="1"/>
</dbReference>
<dbReference type="HOGENOM" id="CLU_065038_0_1_7"/>
<evidence type="ECO:0000256" key="1">
    <source>
        <dbReference type="ARBA" id="ARBA00022679"/>
    </source>
</evidence>
<dbReference type="NCBIfam" id="NF003952">
    <property type="entry name" value="PRK05450.1-5"/>
    <property type="match status" value="1"/>
</dbReference>
<dbReference type="CDD" id="cd02517">
    <property type="entry name" value="CMP-KDO-Synthetase"/>
    <property type="match status" value="1"/>
</dbReference>
<sequence length="257" mass="29352">MNELRVLILIPARYASSRFPGKPLAKISKKSMIQRVYENCLGIKDQLKNSVVCVVTDDERIEEHVLDFGGEVVRVDDDVASGSERIALALERFYSDTDWDFVVNVQGDEPLIESDLLSRLASYHEQSSFDIATVVKPFHGHKAEHIDANKVKAIYSPINGQCLYFSRAELPFYRDSVDIKDWFLHIGIYSYRPEVLKKFCKLSPSRYELIEKLEQLRALENGFTMGAVTTDMTLMGVDVPEDIEKLEGVLRERKIKS</sequence>
<accession>E1X5K4</accession>
<evidence type="ECO:0000256" key="2">
    <source>
        <dbReference type="ARBA" id="ARBA00022695"/>
    </source>
</evidence>
<dbReference type="InterPro" id="IPR004528">
    <property type="entry name" value="KdsB"/>
</dbReference>
<dbReference type="GO" id="GO:0008690">
    <property type="term" value="F:3-deoxy-manno-octulosonate cytidylyltransferase activity"/>
    <property type="evidence" value="ECO:0007669"/>
    <property type="project" value="InterPro"/>
</dbReference>
<dbReference type="Pfam" id="PF02348">
    <property type="entry name" value="CTP_transf_3"/>
    <property type="match status" value="1"/>
</dbReference>
<dbReference type="GO" id="GO:0009103">
    <property type="term" value="P:lipopolysaccharide biosynthetic process"/>
    <property type="evidence" value="ECO:0007669"/>
    <property type="project" value="UniProtKB-KW"/>
</dbReference>
<name>E1X5K4_HALMS</name>
<dbReference type="Gene3D" id="3.90.550.10">
    <property type="entry name" value="Spore Coat Polysaccharide Biosynthesis Protein SpsA, Chain A"/>
    <property type="match status" value="1"/>
</dbReference>
<dbReference type="InterPro" id="IPR029044">
    <property type="entry name" value="Nucleotide-diphossugar_trans"/>
</dbReference>
<dbReference type="RefSeq" id="WP_014245101.1">
    <property type="nucleotide sequence ID" value="NC_016620.1"/>
</dbReference>
<dbReference type="GO" id="GO:0005829">
    <property type="term" value="C:cytosol"/>
    <property type="evidence" value="ECO:0007669"/>
    <property type="project" value="TreeGrafter"/>
</dbReference>
<dbReference type="AlphaFoldDB" id="E1X5K4"/>
<evidence type="ECO:0000256" key="3">
    <source>
        <dbReference type="ARBA" id="ARBA00022985"/>
    </source>
</evidence>
<proteinExistence type="predicted"/>
<dbReference type="PATRIC" id="fig|862908.3.peg.2420"/>
<evidence type="ECO:0000313" key="5">
    <source>
        <dbReference type="Proteomes" id="UP000008963"/>
    </source>
</evidence>
<dbReference type="KEGG" id="bmx:BMS_2535"/>